<keyword evidence="3" id="KW-0274">FAD</keyword>
<dbReference type="GO" id="GO:0004499">
    <property type="term" value="F:N,N-dimethylaniline monooxygenase activity"/>
    <property type="evidence" value="ECO:0007669"/>
    <property type="project" value="InterPro"/>
</dbReference>
<protein>
    <recommendedName>
        <fullName evidence="7">FAD/NAD(P)-binding domain-containing protein</fullName>
    </recommendedName>
</protein>
<dbReference type="Proteomes" id="UP000053424">
    <property type="component" value="Unassembled WGS sequence"/>
</dbReference>
<dbReference type="AlphaFoldDB" id="A0A0C3CKY8"/>
<evidence type="ECO:0000256" key="3">
    <source>
        <dbReference type="ARBA" id="ARBA00022827"/>
    </source>
</evidence>
<gene>
    <name evidence="5" type="ORF">M413DRAFT_442436</name>
</gene>
<accession>A0A0C3CKY8</accession>
<keyword evidence="6" id="KW-1185">Reference proteome</keyword>
<keyword evidence="2" id="KW-0285">Flavoprotein</keyword>
<evidence type="ECO:0000313" key="6">
    <source>
        <dbReference type="Proteomes" id="UP000053424"/>
    </source>
</evidence>
<dbReference type="HOGENOM" id="CLU_006937_6_1_1"/>
<dbReference type="OrthoDB" id="66881at2759"/>
<sequence>MANGSAFTTPPPVVLDHTARLNKPIHEERHLKVICIGAGASGLLLAYKLQRSFNNFDLTLYEKNDDIGGTWYENKYPGCACDVAAHTYTWSFEPNKNWSSVYAGAAEIYQYFKDFAKKYDLEKYAKFSHRVSKAAWNAQRGGWDVEVTNMKDGTVIQDYCDMLVNAGGLLNTWRWPDIPGLNDYKGKLLHTAHWDTSVDLNGKHVGLIGNGSSGIQVLPAIHDQASKITTFIRSPTWVSPVQAQEQHVYSEDERRVFAEDPTALLKYRKELEAGFSALWPMFIADSEVQKATFGGMTMMMKDKLRNEGLEDLVIPQWAVGCRRITPGVEVEVVFGEIQKITEKGCVGGDGKEHPVDVLICATGFDTSYRPRFPIIGPSGQALSDVWAEEAKSYLGIAAHGYPNYFMIGGPNSPVGNGPVLAALEAQADYMLKLMDRWQTENIHSVQPKYEAVEDFVEHRDKFMKGTVWDQECRSWYKNNSASGKVTVLWTGSTLHYLEAISQPRFDDWDFKYSGNRFAYLGNGYSQTEMDSTSDWAYYIRNEDDSPFLGRAKRLKAVNQAGKTEKVETSQVKVL</sequence>
<keyword evidence="4" id="KW-0560">Oxidoreductase</keyword>
<dbReference type="InterPro" id="IPR051209">
    <property type="entry name" value="FAD-bind_Monooxygenase_sf"/>
</dbReference>
<dbReference type="Pfam" id="PF00743">
    <property type="entry name" value="FMO-like"/>
    <property type="match status" value="1"/>
</dbReference>
<dbReference type="SUPFAM" id="SSF51905">
    <property type="entry name" value="FAD/NAD(P)-binding domain"/>
    <property type="match status" value="2"/>
</dbReference>
<dbReference type="PANTHER" id="PTHR42877:SF8">
    <property type="entry name" value="MONOOXYGENASE"/>
    <property type="match status" value="1"/>
</dbReference>
<dbReference type="GO" id="GO:0050660">
    <property type="term" value="F:flavin adenine dinucleotide binding"/>
    <property type="evidence" value="ECO:0007669"/>
    <property type="project" value="InterPro"/>
</dbReference>
<dbReference type="STRING" id="686832.A0A0C3CKY8"/>
<evidence type="ECO:0000256" key="2">
    <source>
        <dbReference type="ARBA" id="ARBA00022630"/>
    </source>
</evidence>
<reference evidence="5 6" key="1">
    <citation type="submission" date="2014-04" db="EMBL/GenBank/DDBJ databases">
        <authorList>
            <consortium name="DOE Joint Genome Institute"/>
            <person name="Kuo A."/>
            <person name="Gay G."/>
            <person name="Dore J."/>
            <person name="Kohler A."/>
            <person name="Nagy L.G."/>
            <person name="Floudas D."/>
            <person name="Copeland A."/>
            <person name="Barry K.W."/>
            <person name="Cichocki N."/>
            <person name="Veneault-Fourrey C."/>
            <person name="LaButti K."/>
            <person name="Lindquist E.A."/>
            <person name="Lipzen A."/>
            <person name="Lundell T."/>
            <person name="Morin E."/>
            <person name="Murat C."/>
            <person name="Sun H."/>
            <person name="Tunlid A."/>
            <person name="Henrissat B."/>
            <person name="Grigoriev I.V."/>
            <person name="Hibbett D.S."/>
            <person name="Martin F."/>
            <person name="Nordberg H.P."/>
            <person name="Cantor M.N."/>
            <person name="Hua S.X."/>
        </authorList>
    </citation>
    <scope>NUCLEOTIDE SEQUENCE [LARGE SCALE GENOMIC DNA]</scope>
    <source>
        <strain evidence="6">h7</strain>
    </source>
</reference>
<reference evidence="6" key="2">
    <citation type="submission" date="2015-01" db="EMBL/GenBank/DDBJ databases">
        <title>Evolutionary Origins and Diversification of the Mycorrhizal Mutualists.</title>
        <authorList>
            <consortium name="DOE Joint Genome Institute"/>
            <consortium name="Mycorrhizal Genomics Consortium"/>
            <person name="Kohler A."/>
            <person name="Kuo A."/>
            <person name="Nagy L.G."/>
            <person name="Floudas D."/>
            <person name="Copeland A."/>
            <person name="Barry K.W."/>
            <person name="Cichocki N."/>
            <person name="Veneault-Fourrey C."/>
            <person name="LaButti K."/>
            <person name="Lindquist E.A."/>
            <person name="Lipzen A."/>
            <person name="Lundell T."/>
            <person name="Morin E."/>
            <person name="Murat C."/>
            <person name="Riley R."/>
            <person name="Ohm R."/>
            <person name="Sun H."/>
            <person name="Tunlid A."/>
            <person name="Henrissat B."/>
            <person name="Grigoriev I.V."/>
            <person name="Hibbett D.S."/>
            <person name="Martin F."/>
        </authorList>
    </citation>
    <scope>NUCLEOTIDE SEQUENCE [LARGE SCALE GENOMIC DNA]</scope>
    <source>
        <strain evidence="6">h7</strain>
    </source>
</reference>
<dbReference type="PANTHER" id="PTHR42877">
    <property type="entry name" value="L-ORNITHINE N(5)-MONOOXYGENASE-RELATED"/>
    <property type="match status" value="1"/>
</dbReference>
<organism evidence="5 6">
    <name type="scientific">Hebeloma cylindrosporum</name>
    <dbReference type="NCBI Taxonomy" id="76867"/>
    <lineage>
        <taxon>Eukaryota</taxon>
        <taxon>Fungi</taxon>
        <taxon>Dikarya</taxon>
        <taxon>Basidiomycota</taxon>
        <taxon>Agaricomycotina</taxon>
        <taxon>Agaricomycetes</taxon>
        <taxon>Agaricomycetidae</taxon>
        <taxon>Agaricales</taxon>
        <taxon>Agaricineae</taxon>
        <taxon>Hymenogastraceae</taxon>
        <taxon>Hebeloma</taxon>
    </lineage>
</organism>
<comment type="similarity">
    <text evidence="1">Belongs to the FAD-binding monooxygenase family.</text>
</comment>
<dbReference type="GO" id="GO:0050661">
    <property type="term" value="F:NADP binding"/>
    <property type="evidence" value="ECO:0007669"/>
    <property type="project" value="InterPro"/>
</dbReference>
<evidence type="ECO:0008006" key="7">
    <source>
        <dbReference type="Google" id="ProtNLM"/>
    </source>
</evidence>
<proteinExistence type="inferred from homology"/>
<evidence type="ECO:0000256" key="4">
    <source>
        <dbReference type="ARBA" id="ARBA00023002"/>
    </source>
</evidence>
<dbReference type="InterPro" id="IPR020946">
    <property type="entry name" value="Flavin_mOase-like"/>
</dbReference>
<dbReference type="EMBL" id="KN831773">
    <property type="protein sequence ID" value="KIM44456.1"/>
    <property type="molecule type" value="Genomic_DNA"/>
</dbReference>
<evidence type="ECO:0000313" key="5">
    <source>
        <dbReference type="EMBL" id="KIM44456.1"/>
    </source>
</evidence>
<dbReference type="Gene3D" id="3.50.50.60">
    <property type="entry name" value="FAD/NAD(P)-binding domain"/>
    <property type="match status" value="2"/>
</dbReference>
<evidence type="ECO:0000256" key="1">
    <source>
        <dbReference type="ARBA" id="ARBA00010139"/>
    </source>
</evidence>
<dbReference type="InterPro" id="IPR036188">
    <property type="entry name" value="FAD/NAD-bd_sf"/>
</dbReference>
<name>A0A0C3CKY8_HEBCY</name>